<dbReference type="Pfam" id="PF02467">
    <property type="entry name" value="Whib"/>
    <property type="match status" value="1"/>
</dbReference>
<keyword evidence="7 12" id="KW-0411">Iron-sulfur</keyword>
<evidence type="ECO:0000256" key="12">
    <source>
        <dbReference type="HAMAP-Rule" id="MF_01479"/>
    </source>
</evidence>
<evidence type="ECO:0000256" key="6">
    <source>
        <dbReference type="ARBA" id="ARBA00023004"/>
    </source>
</evidence>
<evidence type="ECO:0000256" key="1">
    <source>
        <dbReference type="ARBA" id="ARBA00004496"/>
    </source>
</evidence>
<feature type="domain" description="4Fe-4S Wbl-type" evidence="13">
    <location>
        <begin position="23"/>
        <end position="87"/>
    </location>
</feature>
<keyword evidence="15" id="KW-1185">Reference proteome</keyword>
<evidence type="ECO:0000313" key="14">
    <source>
        <dbReference type="EMBL" id="MDR6940103.1"/>
    </source>
</evidence>
<keyword evidence="10 12" id="KW-1015">Disulfide bond</keyword>
<dbReference type="RefSeq" id="WP_309957327.1">
    <property type="nucleotide sequence ID" value="NZ_CP136414.1"/>
</dbReference>
<sequence length="99" mass="11684">MVSHIKDVQGAIVDFWDWQQQGLCNTLDPEYFFHPEGERGGPRRRRIERAKRICFSCPVIEECRDYALLHHEPYGVWGGLSEEERTAILQQRRQRARSA</sequence>
<dbReference type="InterPro" id="IPR003482">
    <property type="entry name" value="Whib"/>
</dbReference>
<comment type="similarity">
    <text evidence="2 12">Belongs to the WhiB family.</text>
</comment>
<feature type="binding site" evidence="12">
    <location>
        <position position="54"/>
    </location>
    <ligand>
        <name>[4Fe-4S] cluster</name>
        <dbReference type="ChEBI" id="CHEBI:49883"/>
    </ligand>
</feature>
<evidence type="ECO:0000256" key="10">
    <source>
        <dbReference type="ARBA" id="ARBA00023157"/>
    </source>
</evidence>
<keyword evidence="9 12" id="KW-0238">DNA-binding</keyword>
<keyword evidence="6 12" id="KW-0408">Iron</keyword>
<name>A0ABU1T419_9ACTO</name>
<protein>
    <recommendedName>
        <fullName evidence="12">Transcriptional regulator WhiB</fullName>
    </recommendedName>
</protein>
<evidence type="ECO:0000256" key="3">
    <source>
        <dbReference type="ARBA" id="ARBA00022485"/>
    </source>
</evidence>
<comment type="caution">
    <text evidence="14">The sequence shown here is derived from an EMBL/GenBank/DDBJ whole genome shotgun (WGS) entry which is preliminary data.</text>
</comment>
<evidence type="ECO:0000256" key="2">
    <source>
        <dbReference type="ARBA" id="ARBA00006597"/>
    </source>
</evidence>
<evidence type="ECO:0000256" key="8">
    <source>
        <dbReference type="ARBA" id="ARBA00023015"/>
    </source>
</evidence>
<dbReference type="EMBL" id="JAVDUJ010000001">
    <property type="protein sequence ID" value="MDR6940103.1"/>
    <property type="molecule type" value="Genomic_DNA"/>
</dbReference>
<evidence type="ECO:0000256" key="9">
    <source>
        <dbReference type="ARBA" id="ARBA00023125"/>
    </source>
</evidence>
<evidence type="ECO:0000256" key="5">
    <source>
        <dbReference type="ARBA" id="ARBA00022723"/>
    </source>
</evidence>
<evidence type="ECO:0000313" key="15">
    <source>
        <dbReference type="Proteomes" id="UP001266099"/>
    </source>
</evidence>
<dbReference type="InterPro" id="IPR034768">
    <property type="entry name" value="4FE4S_WBL"/>
</dbReference>
<keyword evidence="11 12" id="KW-0804">Transcription</keyword>
<keyword evidence="3 12" id="KW-0004">4Fe-4S</keyword>
<reference evidence="14 15" key="1">
    <citation type="submission" date="2023-07" db="EMBL/GenBank/DDBJ databases">
        <title>Sequencing the genomes of 1000 actinobacteria strains.</title>
        <authorList>
            <person name="Klenk H.-P."/>
        </authorList>
    </citation>
    <scope>NUCLEOTIDE SEQUENCE [LARGE SCALE GENOMIC DNA]</scope>
    <source>
        <strain evidence="14 15">DSM 15539</strain>
    </source>
</reference>
<keyword evidence="5 12" id="KW-0479">Metal-binding</keyword>
<keyword evidence="4 12" id="KW-0963">Cytoplasm</keyword>
<feature type="binding site" evidence="12">
    <location>
        <position position="63"/>
    </location>
    <ligand>
        <name>[4Fe-4S] cluster</name>
        <dbReference type="ChEBI" id="CHEBI:49883"/>
    </ligand>
</feature>
<proteinExistence type="inferred from homology"/>
<gene>
    <name evidence="12" type="primary">whiB</name>
    <name evidence="14" type="ORF">J2S36_001646</name>
</gene>
<comment type="cofactor">
    <cofactor evidence="12">
        <name>[4Fe-4S] cluster</name>
        <dbReference type="ChEBI" id="CHEBI:49883"/>
    </cofactor>
    <text evidence="12">Binds 1 [4Fe-4S] cluster per subunit. Following nitrosylation of the [4Fe-4S] cluster binds 1 [4Fe-8(NO)] cluster per subunit.</text>
</comment>
<comment type="PTM">
    <text evidence="12">The Fe-S cluster can be nitrosylated by nitric oxide (NO).</text>
</comment>
<dbReference type="HAMAP" id="MF_01479">
    <property type="entry name" value="WhiB"/>
    <property type="match status" value="1"/>
</dbReference>
<feature type="binding site" evidence="12">
    <location>
        <position position="57"/>
    </location>
    <ligand>
        <name>[4Fe-4S] cluster</name>
        <dbReference type="ChEBI" id="CHEBI:49883"/>
    </ligand>
</feature>
<evidence type="ECO:0000256" key="7">
    <source>
        <dbReference type="ARBA" id="ARBA00023014"/>
    </source>
</evidence>
<organism evidence="14 15">
    <name type="scientific">Arcanobacterium hippocoleae</name>
    <dbReference type="NCBI Taxonomy" id="149017"/>
    <lineage>
        <taxon>Bacteria</taxon>
        <taxon>Bacillati</taxon>
        <taxon>Actinomycetota</taxon>
        <taxon>Actinomycetes</taxon>
        <taxon>Actinomycetales</taxon>
        <taxon>Actinomycetaceae</taxon>
        <taxon>Arcanobacterium</taxon>
    </lineage>
</organism>
<evidence type="ECO:0000256" key="4">
    <source>
        <dbReference type="ARBA" id="ARBA00022490"/>
    </source>
</evidence>
<dbReference type="PANTHER" id="PTHR38839">
    <property type="entry name" value="TRANSCRIPTIONAL REGULATOR WHID-RELATED"/>
    <property type="match status" value="1"/>
</dbReference>
<evidence type="ECO:0000259" key="13">
    <source>
        <dbReference type="PROSITE" id="PS51674"/>
    </source>
</evidence>
<accession>A0ABU1T419</accession>
<comment type="function">
    <text evidence="12">Acts as a transcriptional regulator. Probably redox-responsive. The apo- but not holo-form probably binds DNA.</text>
</comment>
<dbReference type="PANTHER" id="PTHR38839:SF5">
    <property type="entry name" value="TRANSCRIPTIONAL REGULATOR WHID"/>
    <property type="match status" value="1"/>
</dbReference>
<comment type="subcellular location">
    <subcellularLocation>
        <location evidence="1 12">Cytoplasm</location>
    </subcellularLocation>
</comment>
<comment type="PTM">
    <text evidence="12">Upon Fe-S cluster removal intramolecular disulfide bonds are formed.</text>
</comment>
<keyword evidence="8 12" id="KW-0805">Transcription regulation</keyword>
<feature type="binding site" evidence="12">
    <location>
        <position position="24"/>
    </location>
    <ligand>
        <name>[4Fe-4S] cluster</name>
        <dbReference type="ChEBI" id="CHEBI:49883"/>
    </ligand>
</feature>
<dbReference type="Proteomes" id="UP001266099">
    <property type="component" value="Unassembled WGS sequence"/>
</dbReference>
<evidence type="ECO:0000256" key="11">
    <source>
        <dbReference type="ARBA" id="ARBA00023163"/>
    </source>
</evidence>
<dbReference type="PROSITE" id="PS51674">
    <property type="entry name" value="4FE4S_WBL"/>
    <property type="match status" value="1"/>
</dbReference>